<evidence type="ECO:0000313" key="1">
    <source>
        <dbReference type="EMBL" id="GAA4430468.1"/>
    </source>
</evidence>
<gene>
    <name evidence="1" type="primary">pdeM</name>
    <name evidence="1" type="ORF">GCM10023090_31890</name>
</gene>
<sequence length="247" mass="25718">MLAAPPAPWPDVMPPTTPPPPGACALTLPCGTALWLLPGRGVWWPQAGCLLVADVHFGKAASFRHAGQPVPTGTTADNLARLDALLATTGAQRLVFLGDFLHARSGAQPALWRQLEAWRARHAAVAMDLVLGNHDRHAGTPPAALQIALQEEPWAPVPGVPVCAAHHPHAVHGHTVLAGHLHPTVALQGPARDRLRLPCFAWQAALGLLVLPAFGAFTGSHAQSLPAGAQAYAIAGPRVLPVPAPLA</sequence>
<reference evidence="2" key="1">
    <citation type="journal article" date="2019" name="Int. J. Syst. Evol. Microbiol.">
        <title>The Global Catalogue of Microorganisms (GCM) 10K type strain sequencing project: providing services to taxonomists for standard genome sequencing and annotation.</title>
        <authorList>
            <consortium name="The Broad Institute Genomics Platform"/>
            <consortium name="The Broad Institute Genome Sequencing Center for Infectious Disease"/>
            <person name="Wu L."/>
            <person name="Ma J."/>
        </authorList>
    </citation>
    <scope>NUCLEOTIDE SEQUENCE [LARGE SCALE GENOMIC DNA]</scope>
    <source>
        <strain evidence="2">JCM 31890</strain>
    </source>
</reference>
<dbReference type="EMBL" id="BAABEX010000031">
    <property type="protein sequence ID" value="GAA4430468.1"/>
    <property type="molecule type" value="Genomic_DNA"/>
</dbReference>
<dbReference type="PANTHER" id="PTHR39323:SF1">
    <property type="entry name" value="BLR1149 PROTEIN"/>
    <property type="match status" value="1"/>
</dbReference>
<proteinExistence type="predicted"/>
<comment type="caution">
    <text evidence="1">The sequence shown here is derived from an EMBL/GenBank/DDBJ whole genome shotgun (WGS) entry which is preliminary data.</text>
</comment>
<dbReference type="Proteomes" id="UP001501788">
    <property type="component" value="Unassembled WGS sequence"/>
</dbReference>
<organism evidence="1 2">
    <name type="scientific">Acidovorax lacteus</name>
    <dbReference type="NCBI Taxonomy" id="1924988"/>
    <lineage>
        <taxon>Bacteria</taxon>
        <taxon>Pseudomonadati</taxon>
        <taxon>Pseudomonadota</taxon>
        <taxon>Betaproteobacteria</taxon>
        <taxon>Burkholderiales</taxon>
        <taxon>Comamonadaceae</taxon>
        <taxon>Acidovorax</taxon>
    </lineage>
</organism>
<keyword evidence="1" id="KW-0378">Hydrolase</keyword>
<keyword evidence="1" id="KW-0540">Nuclease</keyword>
<dbReference type="SUPFAM" id="SSF56300">
    <property type="entry name" value="Metallo-dependent phosphatases"/>
    <property type="match status" value="1"/>
</dbReference>
<dbReference type="PANTHER" id="PTHR39323">
    <property type="entry name" value="BLR1149 PROTEIN"/>
    <property type="match status" value="1"/>
</dbReference>
<name>A0ABP8LK57_9BURK</name>
<evidence type="ECO:0000313" key="2">
    <source>
        <dbReference type="Proteomes" id="UP001501788"/>
    </source>
</evidence>
<dbReference type="InterPro" id="IPR029052">
    <property type="entry name" value="Metallo-depent_PP-like"/>
</dbReference>
<dbReference type="Gene3D" id="3.60.21.10">
    <property type="match status" value="1"/>
</dbReference>
<dbReference type="GO" id="GO:0004519">
    <property type="term" value="F:endonuclease activity"/>
    <property type="evidence" value="ECO:0007669"/>
    <property type="project" value="UniProtKB-KW"/>
</dbReference>
<dbReference type="GO" id="GO:0016874">
    <property type="term" value="F:ligase activity"/>
    <property type="evidence" value="ECO:0007669"/>
    <property type="project" value="UniProtKB-KW"/>
</dbReference>
<keyword evidence="2" id="KW-1185">Reference proteome</keyword>
<keyword evidence="1" id="KW-0255">Endonuclease</keyword>
<accession>A0ABP8LK57</accession>
<protein>
    <submittedName>
        <fullName evidence="1">Ligase-associated DNA damage response endonuclease PdeM</fullName>
    </submittedName>
</protein>
<dbReference type="InterPro" id="IPR026336">
    <property type="entry name" value="PdeM-like"/>
</dbReference>
<dbReference type="NCBIfam" id="TIGR04123">
    <property type="entry name" value="P_estr_lig_assc"/>
    <property type="match status" value="1"/>
</dbReference>
<keyword evidence="1" id="KW-0436">Ligase</keyword>